<comment type="caution">
    <text evidence="3">The sequence shown here is derived from an EMBL/GenBank/DDBJ whole genome shotgun (WGS) entry which is preliminary data.</text>
</comment>
<dbReference type="InterPro" id="IPR025877">
    <property type="entry name" value="MobA-like_NTP_Trfase"/>
</dbReference>
<dbReference type="PANTHER" id="PTHR43777">
    <property type="entry name" value="MOLYBDENUM COFACTOR CYTIDYLYLTRANSFERASE"/>
    <property type="match status" value="1"/>
</dbReference>
<evidence type="ECO:0000313" key="3">
    <source>
        <dbReference type="EMBL" id="MDR5895262.1"/>
    </source>
</evidence>
<dbReference type="Gene3D" id="3.90.550.10">
    <property type="entry name" value="Spore Coat Polysaccharide Biosynthesis Protein SpsA, Chain A"/>
    <property type="match status" value="1"/>
</dbReference>
<dbReference type="EMBL" id="JARWAO010000002">
    <property type="protein sequence ID" value="MDR5895262.1"/>
    <property type="molecule type" value="Genomic_DNA"/>
</dbReference>
<dbReference type="InterPro" id="IPR029044">
    <property type="entry name" value="Nucleotide-diphossugar_trans"/>
</dbReference>
<evidence type="ECO:0000256" key="1">
    <source>
        <dbReference type="ARBA" id="ARBA00022842"/>
    </source>
</evidence>
<dbReference type="GO" id="GO:0016740">
    <property type="term" value="F:transferase activity"/>
    <property type="evidence" value="ECO:0007669"/>
    <property type="project" value="UniProtKB-KW"/>
</dbReference>
<organism evidence="3 4">
    <name type="scientific">Larsenimonas suaedae</name>
    <dbReference type="NCBI Taxonomy" id="1851019"/>
    <lineage>
        <taxon>Bacteria</taxon>
        <taxon>Pseudomonadati</taxon>
        <taxon>Pseudomonadota</taxon>
        <taxon>Gammaproteobacteria</taxon>
        <taxon>Oceanospirillales</taxon>
        <taxon>Halomonadaceae</taxon>
        <taxon>Larsenimonas</taxon>
    </lineage>
</organism>
<keyword evidence="3" id="KW-0808">Transferase</keyword>
<sequence length="199" mass="21473">MTLPVILLAAGCSRRFGDADKRLARISPSETLLEASLTPFSDRSIHLALRLSDRGAPWLDALCARFPTVQPVFCTRSEQGMGATLSEALSRSEAKLDKDAVLVALGDMPSLTPEVVERVEASAGALNIVRPWLLRSNGAGLPGHPVAWGRAFWPALKGLTGDNAGKCVIAAHPEVLVRLEMSDPRACHDVDRPDALRRY</sequence>
<dbReference type="Proteomes" id="UP001269375">
    <property type="component" value="Unassembled WGS sequence"/>
</dbReference>
<gene>
    <name evidence="3" type="ORF">QC825_04120</name>
</gene>
<protein>
    <submittedName>
        <fullName evidence="3">NTP transferase domain-containing protein</fullName>
    </submittedName>
</protein>
<evidence type="ECO:0000313" key="4">
    <source>
        <dbReference type="Proteomes" id="UP001269375"/>
    </source>
</evidence>
<evidence type="ECO:0000259" key="2">
    <source>
        <dbReference type="Pfam" id="PF12804"/>
    </source>
</evidence>
<dbReference type="Pfam" id="PF12804">
    <property type="entry name" value="NTP_transf_3"/>
    <property type="match status" value="1"/>
</dbReference>
<dbReference type="RefSeq" id="WP_251590710.1">
    <property type="nucleotide sequence ID" value="NZ_JAMLJI010000001.1"/>
</dbReference>
<dbReference type="SUPFAM" id="SSF53448">
    <property type="entry name" value="Nucleotide-diphospho-sugar transferases"/>
    <property type="match status" value="1"/>
</dbReference>
<proteinExistence type="predicted"/>
<feature type="domain" description="MobA-like NTP transferase" evidence="2">
    <location>
        <begin position="5"/>
        <end position="174"/>
    </location>
</feature>
<dbReference type="PANTHER" id="PTHR43777:SF1">
    <property type="entry name" value="MOLYBDENUM COFACTOR CYTIDYLYLTRANSFERASE"/>
    <property type="match status" value="1"/>
</dbReference>
<name>A0ABU1GUK0_9GAMM</name>
<accession>A0ABU1GUK0</accession>
<reference evidence="3 4" key="1">
    <citation type="submission" date="2023-04" db="EMBL/GenBank/DDBJ databases">
        <title>A long-awaited taxogenomic arrangement of the family Halomonadaceae.</title>
        <authorList>
            <person name="De La Haba R."/>
            <person name="Chuvochina M."/>
            <person name="Wittouck S."/>
            <person name="Arahal D.R."/>
            <person name="Sanchez-Porro C."/>
            <person name="Hugenholtz P."/>
            <person name="Ventosa A."/>
        </authorList>
    </citation>
    <scope>NUCLEOTIDE SEQUENCE [LARGE SCALE GENOMIC DNA]</scope>
    <source>
        <strain evidence="3 4">DSM 22428</strain>
    </source>
</reference>
<keyword evidence="4" id="KW-1185">Reference proteome</keyword>
<keyword evidence="1" id="KW-0460">Magnesium</keyword>